<sequence>MSGEVYGAGAGDDSMSTPRGEEIFPALNRKFGEVSVSNHGGAGRSAGFLSADSFRIDPQKKSLDSSSTKSTSWGSTRTPESVYSGERKGSIANSSPASLNSKQVVGNGLLDDQDEHIMFVQIGRKKNFSHMEKIKGKATNVLQGLELHTGVFDAKQQKEIVECVYNLQRMGQKGQLRGSSVLSSSSHVSSDNGTERTYTEPRKWMRGKGRVTIQFGCCYNYAKDKYGNDPGIIRDEEVDPLPPLFKEMIKKMVRLHVLPATCIPNSCIVNIYDEGDCIPPHIDHHHFLRPFCTVSFLAQCNILFGSNLKIVGEGEFAGPVSIPLPLGSVLVLNGNGADIAKHCVPGVPARRISITFRKMDDSKLPFNFVPDPELQRIRPLVYNPSIKSPVQQNHHDDVKKVDPRTVAAIRPLAYSPLIKSPVQHNHRETNGVALRTVAGTSNVSLFMKNDDFPPLGSSISLNRKRENRDAPKPSIK</sequence>
<evidence type="ECO:0000256" key="2">
    <source>
        <dbReference type="SAM" id="MobiDB-lite"/>
    </source>
</evidence>
<dbReference type="EMBL" id="JAVXUP010001587">
    <property type="protein sequence ID" value="KAK3009996.1"/>
    <property type="molecule type" value="Genomic_DNA"/>
</dbReference>
<feature type="region of interest" description="Disordered" evidence="2">
    <location>
        <begin position="1"/>
        <end position="22"/>
    </location>
</feature>
<reference evidence="4" key="1">
    <citation type="submission" date="2022-12" db="EMBL/GenBank/DDBJ databases">
        <title>Draft genome assemblies for two species of Escallonia (Escalloniales).</title>
        <authorList>
            <person name="Chanderbali A."/>
            <person name="Dervinis C."/>
            <person name="Anghel I."/>
            <person name="Soltis D."/>
            <person name="Soltis P."/>
            <person name="Zapata F."/>
        </authorList>
    </citation>
    <scope>NUCLEOTIDE SEQUENCE</scope>
    <source>
        <strain evidence="4">UCBG64.0493</strain>
        <tissue evidence="4">Leaf</tissue>
    </source>
</reference>
<comment type="similarity">
    <text evidence="1">Belongs to the alkB family.</text>
</comment>
<dbReference type="Gene3D" id="2.60.120.590">
    <property type="entry name" value="Alpha-ketoglutarate-dependent dioxygenase AlkB-like"/>
    <property type="match status" value="1"/>
</dbReference>
<dbReference type="GO" id="GO:0006402">
    <property type="term" value="P:mRNA catabolic process"/>
    <property type="evidence" value="ECO:0007669"/>
    <property type="project" value="InterPro"/>
</dbReference>
<gene>
    <name evidence="4" type="ORF">RJ639_010966</name>
</gene>
<name>A0AA88VJ93_9ASTE</name>
<feature type="domain" description="Fe2OG dioxygenase" evidence="3">
    <location>
        <begin position="263"/>
        <end position="360"/>
    </location>
</feature>
<feature type="region of interest" description="Disordered" evidence="2">
    <location>
        <begin position="176"/>
        <end position="198"/>
    </location>
</feature>
<feature type="region of interest" description="Disordered" evidence="2">
    <location>
        <begin position="456"/>
        <end position="476"/>
    </location>
</feature>
<feature type="region of interest" description="Disordered" evidence="2">
    <location>
        <begin position="59"/>
        <end position="99"/>
    </location>
</feature>
<organism evidence="4 5">
    <name type="scientific">Escallonia herrerae</name>
    <dbReference type="NCBI Taxonomy" id="1293975"/>
    <lineage>
        <taxon>Eukaryota</taxon>
        <taxon>Viridiplantae</taxon>
        <taxon>Streptophyta</taxon>
        <taxon>Embryophyta</taxon>
        <taxon>Tracheophyta</taxon>
        <taxon>Spermatophyta</taxon>
        <taxon>Magnoliopsida</taxon>
        <taxon>eudicotyledons</taxon>
        <taxon>Gunneridae</taxon>
        <taxon>Pentapetalae</taxon>
        <taxon>asterids</taxon>
        <taxon>campanulids</taxon>
        <taxon>Escalloniales</taxon>
        <taxon>Escalloniaceae</taxon>
        <taxon>Escallonia</taxon>
    </lineage>
</organism>
<dbReference type="PANTHER" id="PTHR31447">
    <property type="entry name" value="HYDROXYPROLINE-RICH GLYCOPROTEIN FAMILY PROTEIN-RELATED"/>
    <property type="match status" value="1"/>
</dbReference>
<proteinExistence type="inferred from homology"/>
<comment type="caution">
    <text evidence="4">The sequence shown here is derived from an EMBL/GenBank/DDBJ whole genome shotgun (WGS) entry which is preliminary data.</text>
</comment>
<dbReference type="Pfam" id="PF13532">
    <property type="entry name" value="2OG-FeII_Oxy_2"/>
    <property type="match status" value="1"/>
</dbReference>
<dbReference type="GO" id="GO:0032451">
    <property type="term" value="F:demethylase activity"/>
    <property type="evidence" value="ECO:0007669"/>
    <property type="project" value="InterPro"/>
</dbReference>
<feature type="compositionally biased region" description="Gly residues" evidence="2">
    <location>
        <begin position="1"/>
        <end position="10"/>
    </location>
</feature>
<feature type="compositionally biased region" description="Low complexity" evidence="2">
    <location>
        <begin position="179"/>
        <end position="190"/>
    </location>
</feature>
<dbReference type="InterPro" id="IPR005123">
    <property type="entry name" value="Oxoglu/Fe-dep_dioxygenase_dom"/>
</dbReference>
<evidence type="ECO:0000259" key="3">
    <source>
        <dbReference type="PROSITE" id="PS51471"/>
    </source>
</evidence>
<dbReference type="PANTHER" id="PTHR31447:SF1">
    <property type="entry name" value="OS06G0138200 PROTEIN"/>
    <property type="match status" value="1"/>
</dbReference>
<dbReference type="SUPFAM" id="SSF51197">
    <property type="entry name" value="Clavaminate synthase-like"/>
    <property type="match status" value="1"/>
</dbReference>
<dbReference type="InterPro" id="IPR037151">
    <property type="entry name" value="AlkB-like_sf"/>
</dbReference>
<protein>
    <recommendedName>
        <fullName evidence="3">Fe2OG dioxygenase domain-containing protein</fullName>
    </recommendedName>
</protein>
<feature type="compositionally biased region" description="Basic and acidic residues" evidence="2">
    <location>
        <begin position="463"/>
        <end position="476"/>
    </location>
</feature>
<evidence type="ECO:0000313" key="4">
    <source>
        <dbReference type="EMBL" id="KAK3009996.1"/>
    </source>
</evidence>
<dbReference type="InterPro" id="IPR027450">
    <property type="entry name" value="AlkB-like"/>
</dbReference>
<evidence type="ECO:0000313" key="5">
    <source>
        <dbReference type="Proteomes" id="UP001188597"/>
    </source>
</evidence>
<dbReference type="InterPro" id="IPR044842">
    <property type="entry name" value="ALKBH9B/ALKBH10B-like"/>
</dbReference>
<dbReference type="GO" id="GO:0003729">
    <property type="term" value="F:mRNA binding"/>
    <property type="evidence" value="ECO:0007669"/>
    <property type="project" value="InterPro"/>
</dbReference>
<dbReference type="Proteomes" id="UP001188597">
    <property type="component" value="Unassembled WGS sequence"/>
</dbReference>
<feature type="compositionally biased region" description="Low complexity" evidence="2">
    <location>
        <begin position="64"/>
        <end position="76"/>
    </location>
</feature>
<keyword evidence="5" id="KW-1185">Reference proteome</keyword>
<dbReference type="AlphaFoldDB" id="A0AA88VJ93"/>
<evidence type="ECO:0000256" key="1">
    <source>
        <dbReference type="ARBA" id="ARBA00007879"/>
    </source>
</evidence>
<dbReference type="PROSITE" id="PS51471">
    <property type="entry name" value="FE2OG_OXY"/>
    <property type="match status" value="1"/>
</dbReference>
<accession>A0AA88VJ93</accession>